<feature type="compositionally biased region" description="Polar residues" evidence="1">
    <location>
        <begin position="96"/>
        <end position="105"/>
    </location>
</feature>
<dbReference type="InterPro" id="IPR003034">
    <property type="entry name" value="SAP_dom"/>
</dbReference>
<feature type="domain" description="SAP" evidence="2">
    <location>
        <begin position="42"/>
        <end position="68"/>
    </location>
</feature>
<feature type="region of interest" description="Disordered" evidence="1">
    <location>
        <begin position="465"/>
        <end position="488"/>
    </location>
</feature>
<evidence type="ECO:0000259" key="2">
    <source>
        <dbReference type="Pfam" id="PF02037"/>
    </source>
</evidence>
<proteinExistence type="predicted"/>
<keyword evidence="4" id="KW-1185">Reference proteome</keyword>
<feature type="compositionally biased region" description="Basic and acidic residues" evidence="1">
    <location>
        <begin position="149"/>
        <end position="162"/>
    </location>
</feature>
<dbReference type="Pfam" id="PF02037">
    <property type="entry name" value="SAP"/>
    <property type="match status" value="1"/>
</dbReference>
<reference evidence="3" key="1">
    <citation type="submission" date="2020-05" db="EMBL/GenBank/DDBJ databases">
        <title>Phylogenomic resolution of chytrid fungi.</title>
        <authorList>
            <person name="Stajich J.E."/>
            <person name="Amses K."/>
            <person name="Simmons R."/>
            <person name="Seto K."/>
            <person name="Myers J."/>
            <person name="Bonds A."/>
            <person name="Quandt C.A."/>
            <person name="Barry K."/>
            <person name="Liu P."/>
            <person name="Grigoriev I."/>
            <person name="Longcore J.E."/>
            <person name="James T.Y."/>
        </authorList>
    </citation>
    <scope>NUCLEOTIDE SEQUENCE</scope>
    <source>
        <strain evidence="3">PLAUS21</strain>
    </source>
</reference>
<protein>
    <recommendedName>
        <fullName evidence="2">SAP domain-containing protein</fullName>
    </recommendedName>
</protein>
<dbReference type="Gene3D" id="1.10.720.30">
    <property type="entry name" value="SAP domain"/>
    <property type="match status" value="1"/>
</dbReference>
<evidence type="ECO:0000256" key="1">
    <source>
        <dbReference type="SAM" id="MobiDB-lite"/>
    </source>
</evidence>
<accession>A0AAD5UM81</accession>
<comment type="caution">
    <text evidence="3">The sequence shown here is derived from an EMBL/GenBank/DDBJ whole genome shotgun (WGS) entry which is preliminary data.</text>
</comment>
<evidence type="ECO:0000313" key="4">
    <source>
        <dbReference type="Proteomes" id="UP001210925"/>
    </source>
</evidence>
<dbReference type="AlphaFoldDB" id="A0AAD5UM81"/>
<feature type="region of interest" description="Disordered" evidence="1">
    <location>
        <begin position="141"/>
        <end position="166"/>
    </location>
</feature>
<dbReference type="Proteomes" id="UP001210925">
    <property type="component" value="Unassembled WGS sequence"/>
</dbReference>
<sequence>MARKRLPKSHSNPIPEIKKEALKRSNSDSLASIPSNLQKCLVKDLKEYCAQLNLDVTGKKQELIEKINRERMRLGEELQGESREMMDSAQIEEPVQESSEPIFSGSISTGAVVNKQDVERVEIHPGQHSGHAEVNLIKPATRKKRGKGEKKIVKEKNEEAEHPPNTARVTKRKGKKIVSKATTKNQENIQENSVPDTIKENEEIHSKNIDQTNVSNVGSEVQVVNEANTEAKDISITSMYELQSKLNDLEDPDDSIGLGIQSTFGYKSIYPSLNDPAPVDRPNSLLQEIGSTIHREIITTGKSSLEYTNVTETVATFQSNKASEIPCKIQQMRNTLKEIASESTENRLESFYCALCNQNLSRENLGGKAIIQYLAVYLQDIRGNATKLKLKSDLPESKKDETSVCIDCILRNERFDEKDDNQSEISLTVDDYLPLKENTHKDVNSTGKREEIVLDDHGGLNLGFANDPQSNQEDSFNIPARPSKKRPYKAYSPTEVNAAIRNSPVAHSLPPTKKFKTSIPSYPVVSPSPMKKVMNLKKPKFSSILQSPLRKNIPKYQPKENEKVKERLDDLFSKVAPGSKEEWDLIHSASPRIPRD</sequence>
<feature type="region of interest" description="Disordered" evidence="1">
    <location>
        <begin position="76"/>
        <end position="105"/>
    </location>
</feature>
<dbReference type="InterPro" id="IPR036361">
    <property type="entry name" value="SAP_dom_sf"/>
</dbReference>
<dbReference type="EMBL" id="JADGKB010000013">
    <property type="protein sequence ID" value="KAJ3260190.1"/>
    <property type="molecule type" value="Genomic_DNA"/>
</dbReference>
<gene>
    <name evidence="3" type="ORF">HK103_001266</name>
</gene>
<feature type="compositionally biased region" description="Basic and acidic residues" evidence="1">
    <location>
        <begin position="76"/>
        <end position="86"/>
    </location>
</feature>
<feature type="region of interest" description="Disordered" evidence="1">
    <location>
        <begin position="1"/>
        <end position="31"/>
    </location>
</feature>
<organism evidence="3 4">
    <name type="scientific">Boothiomyces macroporosus</name>
    <dbReference type="NCBI Taxonomy" id="261099"/>
    <lineage>
        <taxon>Eukaryota</taxon>
        <taxon>Fungi</taxon>
        <taxon>Fungi incertae sedis</taxon>
        <taxon>Chytridiomycota</taxon>
        <taxon>Chytridiomycota incertae sedis</taxon>
        <taxon>Chytridiomycetes</taxon>
        <taxon>Rhizophydiales</taxon>
        <taxon>Terramycetaceae</taxon>
        <taxon>Boothiomyces</taxon>
    </lineage>
</organism>
<name>A0AAD5UM81_9FUNG</name>
<dbReference type="SUPFAM" id="SSF68906">
    <property type="entry name" value="SAP domain"/>
    <property type="match status" value="1"/>
</dbReference>
<evidence type="ECO:0000313" key="3">
    <source>
        <dbReference type="EMBL" id="KAJ3260190.1"/>
    </source>
</evidence>
<feature type="compositionally biased region" description="Basic and acidic residues" evidence="1">
    <location>
        <begin position="16"/>
        <end position="26"/>
    </location>
</feature>